<evidence type="ECO:0000256" key="1">
    <source>
        <dbReference type="ARBA" id="ARBA00009998"/>
    </source>
</evidence>
<dbReference type="SUPFAM" id="SSF116842">
    <property type="entry name" value="XseB-like"/>
    <property type="match status" value="1"/>
</dbReference>
<gene>
    <name evidence="6" type="primary">xseB</name>
    <name evidence="8" type="ORF">C7383_103311</name>
</gene>
<feature type="region of interest" description="Disordered" evidence="7">
    <location>
        <begin position="1"/>
        <end position="20"/>
    </location>
</feature>
<evidence type="ECO:0000313" key="8">
    <source>
        <dbReference type="EMBL" id="PWJ77466.1"/>
    </source>
</evidence>
<organism evidence="8 9">
    <name type="scientific">Murimonas intestini</name>
    <dbReference type="NCBI Taxonomy" id="1337051"/>
    <lineage>
        <taxon>Bacteria</taxon>
        <taxon>Bacillati</taxon>
        <taxon>Bacillota</taxon>
        <taxon>Clostridia</taxon>
        <taxon>Lachnospirales</taxon>
        <taxon>Lachnospiraceae</taxon>
        <taxon>Murimonas</taxon>
    </lineage>
</organism>
<sequence length="81" mass="9534">MAEKEKLTEERKQDSEELTLEESFQKLDEMLLALESRNISLEESFATYQKGMELLKSCNEKIDRVEKKMLILNEEGEADEF</sequence>
<reference evidence="8 9" key="1">
    <citation type="submission" date="2018-05" db="EMBL/GenBank/DDBJ databases">
        <authorList>
            <person name="Goeker M."/>
            <person name="Huntemann M."/>
            <person name="Clum A."/>
            <person name="Pillay M."/>
            <person name="Palaniappan K."/>
            <person name="Varghese N."/>
            <person name="Mikhailova N."/>
            <person name="Stamatis D."/>
            <person name="Reddy T."/>
            <person name="Daum C."/>
            <person name="Shapiro N."/>
            <person name="Ivanova N."/>
            <person name="Kyrpides N."/>
            <person name="Woyke T."/>
        </authorList>
    </citation>
    <scope>NUCLEOTIDE SEQUENCE [LARGE SCALE GENOMIC DNA]</scope>
    <source>
        <strain evidence="8 9">DSM 26524</strain>
    </source>
</reference>
<dbReference type="EMBL" id="QGGY01000003">
    <property type="protein sequence ID" value="PWJ77466.1"/>
    <property type="molecule type" value="Genomic_DNA"/>
</dbReference>
<keyword evidence="9" id="KW-1185">Reference proteome</keyword>
<keyword evidence="2 6" id="KW-0963">Cytoplasm</keyword>
<evidence type="ECO:0000256" key="2">
    <source>
        <dbReference type="ARBA" id="ARBA00022490"/>
    </source>
</evidence>
<evidence type="ECO:0000256" key="3">
    <source>
        <dbReference type="ARBA" id="ARBA00022722"/>
    </source>
</evidence>
<dbReference type="EC" id="3.1.11.6" evidence="6"/>
<dbReference type="HAMAP" id="MF_00337">
    <property type="entry name" value="Exonuc_7_S"/>
    <property type="match status" value="1"/>
</dbReference>
<dbReference type="Gene3D" id="1.10.287.1040">
    <property type="entry name" value="Exonuclease VII, small subunit"/>
    <property type="match status" value="1"/>
</dbReference>
<dbReference type="AlphaFoldDB" id="A0AB73T783"/>
<accession>A0AB73T783</accession>
<dbReference type="NCBIfam" id="TIGR01280">
    <property type="entry name" value="xseB"/>
    <property type="match status" value="1"/>
</dbReference>
<dbReference type="Proteomes" id="UP000245412">
    <property type="component" value="Unassembled WGS sequence"/>
</dbReference>
<comment type="function">
    <text evidence="6">Bidirectionally degrades single-stranded DNA into large acid-insoluble oligonucleotides, which are then degraded further into small acid-soluble oligonucleotides.</text>
</comment>
<comment type="caution">
    <text evidence="8">The sequence shown here is derived from an EMBL/GenBank/DDBJ whole genome shotgun (WGS) entry which is preliminary data.</text>
</comment>
<evidence type="ECO:0000256" key="7">
    <source>
        <dbReference type="SAM" id="MobiDB-lite"/>
    </source>
</evidence>
<evidence type="ECO:0000256" key="6">
    <source>
        <dbReference type="HAMAP-Rule" id="MF_00337"/>
    </source>
</evidence>
<comment type="subunit">
    <text evidence="6">Heterooligomer composed of large and small subunits.</text>
</comment>
<dbReference type="Pfam" id="PF02609">
    <property type="entry name" value="Exonuc_VII_S"/>
    <property type="match status" value="1"/>
</dbReference>
<evidence type="ECO:0000256" key="5">
    <source>
        <dbReference type="ARBA" id="ARBA00022839"/>
    </source>
</evidence>
<protein>
    <recommendedName>
        <fullName evidence="6">Exodeoxyribonuclease 7 small subunit</fullName>
        <ecNumber evidence="6">3.1.11.6</ecNumber>
    </recommendedName>
    <alternativeName>
        <fullName evidence="6">Exodeoxyribonuclease VII small subunit</fullName>
        <shortName evidence="6">Exonuclease VII small subunit</shortName>
    </alternativeName>
</protein>
<dbReference type="GO" id="GO:0005737">
    <property type="term" value="C:cytoplasm"/>
    <property type="evidence" value="ECO:0007669"/>
    <property type="project" value="UniProtKB-SubCell"/>
</dbReference>
<comment type="catalytic activity">
    <reaction evidence="6">
        <text>Exonucleolytic cleavage in either 5'- to 3'- or 3'- to 5'-direction to yield nucleoside 5'-phosphates.</text>
        <dbReference type="EC" id="3.1.11.6"/>
    </reaction>
</comment>
<feature type="compositionally biased region" description="Basic and acidic residues" evidence="7">
    <location>
        <begin position="1"/>
        <end position="15"/>
    </location>
</feature>
<keyword evidence="4 6" id="KW-0378">Hydrolase</keyword>
<dbReference type="InterPro" id="IPR003761">
    <property type="entry name" value="Exonuc_VII_S"/>
</dbReference>
<dbReference type="GO" id="GO:0009318">
    <property type="term" value="C:exodeoxyribonuclease VII complex"/>
    <property type="evidence" value="ECO:0007669"/>
    <property type="project" value="UniProtKB-UniRule"/>
</dbReference>
<dbReference type="InterPro" id="IPR037004">
    <property type="entry name" value="Exonuc_VII_ssu_sf"/>
</dbReference>
<name>A0AB73T783_9FIRM</name>
<evidence type="ECO:0000313" key="9">
    <source>
        <dbReference type="Proteomes" id="UP000245412"/>
    </source>
</evidence>
<evidence type="ECO:0000256" key="4">
    <source>
        <dbReference type="ARBA" id="ARBA00022801"/>
    </source>
</evidence>
<dbReference type="GO" id="GO:0008855">
    <property type="term" value="F:exodeoxyribonuclease VII activity"/>
    <property type="evidence" value="ECO:0007669"/>
    <property type="project" value="UniProtKB-UniRule"/>
</dbReference>
<comment type="similarity">
    <text evidence="1 6">Belongs to the XseB family.</text>
</comment>
<dbReference type="RefSeq" id="WP_243134925.1">
    <property type="nucleotide sequence ID" value="NZ_CABJAT010000007.1"/>
</dbReference>
<comment type="subcellular location">
    <subcellularLocation>
        <location evidence="6">Cytoplasm</location>
    </subcellularLocation>
</comment>
<keyword evidence="3 6" id="KW-0540">Nuclease</keyword>
<keyword evidence="5 6" id="KW-0269">Exonuclease</keyword>
<dbReference type="GO" id="GO:0006308">
    <property type="term" value="P:DNA catabolic process"/>
    <property type="evidence" value="ECO:0007669"/>
    <property type="project" value="UniProtKB-UniRule"/>
</dbReference>
<proteinExistence type="inferred from homology"/>